<feature type="non-terminal residue" evidence="5">
    <location>
        <position position="1"/>
    </location>
</feature>
<dbReference type="InterPro" id="IPR000821">
    <property type="entry name" value="Ala_racemase"/>
</dbReference>
<dbReference type="SMART" id="SM01005">
    <property type="entry name" value="Ala_racemase_C"/>
    <property type="match status" value="1"/>
</dbReference>
<proteinExistence type="predicted"/>
<dbReference type="PANTHER" id="PTHR30511">
    <property type="entry name" value="ALANINE RACEMASE"/>
    <property type="match status" value="1"/>
</dbReference>
<dbReference type="EMBL" id="VBAM01000456">
    <property type="protein sequence ID" value="TMJ07717.1"/>
    <property type="molecule type" value="Genomic_DNA"/>
</dbReference>
<dbReference type="GO" id="GO:0030632">
    <property type="term" value="P:D-alanine biosynthetic process"/>
    <property type="evidence" value="ECO:0007669"/>
    <property type="project" value="TreeGrafter"/>
</dbReference>
<dbReference type="PRINTS" id="PR00992">
    <property type="entry name" value="ALARACEMASE"/>
</dbReference>
<dbReference type="AlphaFoldDB" id="A0A537LJ69"/>
<sequence length="98" mass="10362">DGYPRLLSGNGEVALGGRRLPIAGRVSMDSCTIDAGNAPVRVGDEVELWGDGVPVEEVAERARTIAYEILAGVSRRVPRVFVRDGQVVGSRTLLGDDG</sequence>
<keyword evidence="2" id="KW-0663">Pyridoxal phosphate</keyword>
<dbReference type="GO" id="GO:0008784">
    <property type="term" value="F:alanine racemase activity"/>
    <property type="evidence" value="ECO:0007669"/>
    <property type="project" value="InterPro"/>
</dbReference>
<dbReference type="InterPro" id="IPR009006">
    <property type="entry name" value="Ala_racemase/Decarboxylase_C"/>
</dbReference>
<keyword evidence="3" id="KW-0413">Isomerase</keyword>
<evidence type="ECO:0000313" key="6">
    <source>
        <dbReference type="Proteomes" id="UP000320393"/>
    </source>
</evidence>
<dbReference type="GO" id="GO:0030170">
    <property type="term" value="F:pyridoxal phosphate binding"/>
    <property type="evidence" value="ECO:0007669"/>
    <property type="project" value="TreeGrafter"/>
</dbReference>
<reference evidence="5 6" key="1">
    <citation type="journal article" date="2019" name="Nat. Microbiol.">
        <title>Mediterranean grassland soil C-N compound turnover is dependent on rainfall and depth, and is mediated by genomically divergent microorganisms.</title>
        <authorList>
            <person name="Diamond S."/>
            <person name="Andeer P.F."/>
            <person name="Li Z."/>
            <person name="Crits-Christoph A."/>
            <person name="Burstein D."/>
            <person name="Anantharaman K."/>
            <person name="Lane K.R."/>
            <person name="Thomas B.C."/>
            <person name="Pan C."/>
            <person name="Northen T.R."/>
            <person name="Banfield J.F."/>
        </authorList>
    </citation>
    <scope>NUCLEOTIDE SEQUENCE [LARGE SCALE GENOMIC DNA]</scope>
    <source>
        <strain evidence="5">NP_5</strain>
    </source>
</reference>
<feature type="domain" description="Alanine racemase C-terminal" evidence="4">
    <location>
        <begin position="1"/>
        <end position="82"/>
    </location>
</feature>
<evidence type="ECO:0000313" key="5">
    <source>
        <dbReference type="EMBL" id="TMJ07717.1"/>
    </source>
</evidence>
<name>A0A537LJ69_9BACT</name>
<evidence type="ECO:0000256" key="3">
    <source>
        <dbReference type="ARBA" id="ARBA00023235"/>
    </source>
</evidence>
<dbReference type="Proteomes" id="UP000320393">
    <property type="component" value="Unassembled WGS sequence"/>
</dbReference>
<accession>A0A537LJ69</accession>
<protein>
    <submittedName>
        <fullName evidence="5">Alanine racemase</fullName>
    </submittedName>
</protein>
<comment type="caution">
    <text evidence="5">The sequence shown here is derived from an EMBL/GenBank/DDBJ whole genome shotgun (WGS) entry which is preliminary data.</text>
</comment>
<dbReference type="InterPro" id="IPR011079">
    <property type="entry name" value="Ala_racemase_C"/>
</dbReference>
<dbReference type="PANTHER" id="PTHR30511:SF0">
    <property type="entry name" value="ALANINE RACEMASE, CATABOLIC-RELATED"/>
    <property type="match status" value="1"/>
</dbReference>
<dbReference type="Gene3D" id="2.40.37.10">
    <property type="entry name" value="Lyase, Ornithine Decarboxylase, Chain A, domain 1"/>
    <property type="match status" value="1"/>
</dbReference>
<dbReference type="Pfam" id="PF00842">
    <property type="entry name" value="Ala_racemase_C"/>
    <property type="match status" value="1"/>
</dbReference>
<evidence type="ECO:0000259" key="4">
    <source>
        <dbReference type="SMART" id="SM01005"/>
    </source>
</evidence>
<dbReference type="GO" id="GO:0005829">
    <property type="term" value="C:cytosol"/>
    <property type="evidence" value="ECO:0007669"/>
    <property type="project" value="TreeGrafter"/>
</dbReference>
<evidence type="ECO:0000256" key="2">
    <source>
        <dbReference type="ARBA" id="ARBA00022898"/>
    </source>
</evidence>
<organism evidence="5 6">
    <name type="scientific">Candidatus Segetimicrobium genomatis</name>
    <dbReference type="NCBI Taxonomy" id="2569760"/>
    <lineage>
        <taxon>Bacteria</taxon>
        <taxon>Bacillati</taxon>
        <taxon>Candidatus Sysuimicrobiota</taxon>
        <taxon>Candidatus Sysuimicrobiia</taxon>
        <taxon>Candidatus Sysuimicrobiales</taxon>
        <taxon>Candidatus Segetimicrobiaceae</taxon>
        <taxon>Candidatus Segetimicrobium</taxon>
    </lineage>
</organism>
<evidence type="ECO:0000256" key="1">
    <source>
        <dbReference type="ARBA" id="ARBA00001933"/>
    </source>
</evidence>
<dbReference type="SUPFAM" id="SSF50621">
    <property type="entry name" value="Alanine racemase C-terminal domain-like"/>
    <property type="match status" value="1"/>
</dbReference>
<comment type="cofactor">
    <cofactor evidence="1">
        <name>pyridoxal 5'-phosphate</name>
        <dbReference type="ChEBI" id="CHEBI:597326"/>
    </cofactor>
</comment>
<gene>
    <name evidence="5" type="ORF">E6H02_11060</name>
</gene>